<comment type="caution">
    <text evidence="1">The sequence shown here is derived from an EMBL/GenBank/DDBJ whole genome shotgun (WGS) entry which is preliminary data.</text>
</comment>
<dbReference type="AlphaFoldDB" id="L1Q7W5"/>
<keyword evidence="2" id="KW-1185">Reference proteome</keyword>
<accession>L1Q7W5</accession>
<evidence type="ECO:0000313" key="2">
    <source>
        <dbReference type="Proteomes" id="UP000010420"/>
    </source>
</evidence>
<dbReference type="eggNOG" id="ENOG5030VHD">
    <property type="taxonomic scope" value="Bacteria"/>
</dbReference>
<dbReference type="PATRIC" id="fig|545697.3.peg.2763"/>
<sequence>MDIMLATTVYDEELKSWIVYVDSEGELLPVGTTINEDLGLFEYCKFNTKEEAIDWINSKPNQMKYDKELIVE</sequence>
<dbReference type="RefSeq" id="WP_005214993.1">
    <property type="nucleotide sequence ID" value="NZ_KB291681.1"/>
</dbReference>
<proteinExistence type="predicted"/>
<organism evidence="1 2">
    <name type="scientific">Clostridium celatum DSM 1785</name>
    <dbReference type="NCBI Taxonomy" id="545697"/>
    <lineage>
        <taxon>Bacteria</taxon>
        <taxon>Bacillati</taxon>
        <taxon>Bacillota</taxon>
        <taxon>Clostridia</taxon>
        <taxon>Eubacteriales</taxon>
        <taxon>Clostridiaceae</taxon>
        <taxon>Clostridium</taxon>
    </lineage>
</organism>
<protein>
    <submittedName>
        <fullName evidence="1">Uncharacterized protein</fullName>
    </submittedName>
</protein>
<evidence type="ECO:0000313" key="1">
    <source>
        <dbReference type="EMBL" id="EKY24053.1"/>
    </source>
</evidence>
<dbReference type="EMBL" id="AMEZ01000091">
    <property type="protein sequence ID" value="EKY24053.1"/>
    <property type="molecule type" value="Genomic_DNA"/>
</dbReference>
<dbReference type="HOGENOM" id="CLU_2823409_0_0_9"/>
<dbReference type="Proteomes" id="UP000010420">
    <property type="component" value="Unassembled WGS sequence"/>
</dbReference>
<reference evidence="1 2" key="1">
    <citation type="submission" date="2012-05" db="EMBL/GenBank/DDBJ databases">
        <authorList>
            <person name="Weinstock G."/>
            <person name="Sodergren E."/>
            <person name="Lobos E.A."/>
            <person name="Fulton L."/>
            <person name="Fulton R."/>
            <person name="Courtney L."/>
            <person name="Fronick C."/>
            <person name="O'Laughlin M."/>
            <person name="Godfrey J."/>
            <person name="Wilson R.M."/>
            <person name="Miner T."/>
            <person name="Farmer C."/>
            <person name="Delehaunty K."/>
            <person name="Cordes M."/>
            <person name="Minx P."/>
            <person name="Tomlinson C."/>
            <person name="Chen J."/>
            <person name="Wollam A."/>
            <person name="Pepin K.H."/>
            <person name="Bhonagiri V."/>
            <person name="Zhang X."/>
            <person name="Suruliraj S."/>
            <person name="Warren W."/>
            <person name="Mitreva M."/>
            <person name="Mardis E.R."/>
            <person name="Wilson R.K."/>
        </authorList>
    </citation>
    <scope>NUCLEOTIDE SEQUENCE [LARGE SCALE GENOMIC DNA]</scope>
    <source>
        <strain evidence="1 2">DSM 1785</strain>
    </source>
</reference>
<name>L1Q7W5_9CLOT</name>
<gene>
    <name evidence="1" type="ORF">HMPREF0216_02812</name>
</gene>
<dbReference type="STRING" id="545697.HMPREF0216_02812"/>